<dbReference type="STRING" id="1307761.L21SP2_1506"/>
<dbReference type="HOGENOM" id="CLU_005588_1_1_12"/>
<dbReference type="Pfam" id="PF04851">
    <property type="entry name" value="ResIII"/>
    <property type="match status" value="1"/>
</dbReference>
<accession>V5WGJ1</accession>
<dbReference type="InterPro" id="IPR027417">
    <property type="entry name" value="P-loop_NTPase"/>
</dbReference>
<dbReference type="Pfam" id="PF13091">
    <property type="entry name" value="PLDc_2"/>
    <property type="match status" value="1"/>
</dbReference>
<evidence type="ECO:0008006" key="5">
    <source>
        <dbReference type="Google" id="ProtNLM"/>
    </source>
</evidence>
<name>V5WGJ1_9SPIO</name>
<dbReference type="SMART" id="SM00487">
    <property type="entry name" value="DEXDc"/>
    <property type="match status" value="1"/>
</dbReference>
<dbReference type="SUPFAM" id="SSF52540">
    <property type="entry name" value="P-loop containing nucleoside triphosphate hydrolases"/>
    <property type="match status" value="1"/>
</dbReference>
<sequence length="1090" mass="125441">MATSPYFEHLLTKAIEERIHSHPDPALAAVERIDEDAFTSLAQQYARSLLRLAFSETGTLERSRELLSRLQNLIAEYIPDWQPDELIGSDSGKHELLRALFSPQDTSKNQVKERVHNEVPVLGFTLPGLFTGTNSALSLVDELKREIQSASEINLIISFIRWSGLKLLLPSLEQAVQRGAPVKVLTTVYLGATENRCIQEFSRIGAQLKISFNTFRGRLHAKSWIFQRDNNFNVNGSYDGNLGTAYVGSSNVSRDALQDGAEWNIKITQREVPGVYSELRESFSALWEDPEFEMYSESDNERVKEALAAAPYIKDSLRLSDLPADLRRQVLDYYKNRKNRSYSETVEESIGSLVRPFAFQEEILERIRSERKVHNRFRNLVVVPTGAGKTMIAAFDYKRICDEANSQPRLLFIAHREELLFQARRSFRQVLGGYNSFGEIWKADVEPSKWQHVFASIQTIHRRRDELLQRWPDLDWFEYVVIDEAHHGAAESYRFVVDQIKAKWLLGLTATPERMDLSDISQDFEGRFAAEMRLAEGIRKGLLSPFHYFGIGDDTPDLSSVRWNGKYVLNDLERKLVNEPYADAVISSVKKITADYRQVRAIGFCASIVQSEFMARHFSQHGLQSISLSSVSPQVDRERVKQMLTDGDIQYVFTVDLFNEGVDIPAVDTVLFLRPTESLTIFLQQLGRGLRNFPGKDVLTVVDFVGNAHQSYDFTHKFRAMLGCTSTQVRGEIENDFPSLPTDCAIVLDESSQNRILQHIEMQIPKTRSRLLDLINQYDNITLPTFLHDSGFDPEFLIYKAGLWYQIQEELANPEYFPSKMETIFKEFILNAVLQLNSISVCQRWKDAITASLHTQTLSNDGTWLCYEILRNRKGSQSPWKRPEDLWAWLFSNSKRIQELMFWLSYQEDRIEVMEEPMSDLTLPGAAVLKHFAAYTWPGIKWAFRQSDWEKSPVEQGGVNQIKDNEGKIILRYLMITVHKKENLFSSETMYQDWALNRDVFQWDSPNSWTPSKGQGKTFLQQIERGVPLYVFVRETKQDEYRRALPFIFMGPVHIVPDSAKGEYPFSLRLHLEKTMPVSEFRRLCMPVAG</sequence>
<dbReference type="PANTHER" id="PTHR47962:SF7">
    <property type="entry name" value="MITOCHONDRIAL ATP-DEPENDENT HELICASE IRC3-RELATED"/>
    <property type="match status" value="1"/>
</dbReference>
<dbReference type="PROSITE" id="PS51192">
    <property type="entry name" value="HELICASE_ATP_BIND_1"/>
    <property type="match status" value="1"/>
</dbReference>
<dbReference type="Gene3D" id="3.30.870.10">
    <property type="entry name" value="Endonuclease Chain A"/>
    <property type="match status" value="1"/>
</dbReference>
<dbReference type="GO" id="GO:0003677">
    <property type="term" value="F:DNA binding"/>
    <property type="evidence" value="ECO:0007669"/>
    <property type="project" value="InterPro"/>
</dbReference>
<dbReference type="InterPro" id="IPR025202">
    <property type="entry name" value="PLD-like_dom"/>
</dbReference>
<dbReference type="PANTHER" id="PTHR47962">
    <property type="entry name" value="ATP-DEPENDENT HELICASE LHR-RELATED-RELATED"/>
    <property type="match status" value="1"/>
</dbReference>
<organism evidence="3 4">
    <name type="scientific">Salinispira pacifica</name>
    <dbReference type="NCBI Taxonomy" id="1307761"/>
    <lineage>
        <taxon>Bacteria</taxon>
        <taxon>Pseudomonadati</taxon>
        <taxon>Spirochaetota</taxon>
        <taxon>Spirochaetia</taxon>
        <taxon>Spirochaetales</taxon>
        <taxon>Spirochaetaceae</taxon>
        <taxon>Salinispira</taxon>
    </lineage>
</organism>
<dbReference type="KEGG" id="slr:L21SP2_1506"/>
<dbReference type="RefSeq" id="WP_024267823.1">
    <property type="nucleotide sequence ID" value="NC_023035.1"/>
</dbReference>
<gene>
    <name evidence="3" type="ORF">L21SP2_1506</name>
</gene>
<dbReference type="Pfam" id="PF11907">
    <property type="entry name" value="DUF3427"/>
    <property type="match status" value="1"/>
</dbReference>
<dbReference type="Gene3D" id="3.40.50.300">
    <property type="entry name" value="P-loop containing nucleotide triphosphate hydrolases"/>
    <property type="match status" value="2"/>
</dbReference>
<dbReference type="InterPro" id="IPR006935">
    <property type="entry name" value="Helicase/UvrB_N"/>
</dbReference>
<reference evidence="3 4" key="1">
    <citation type="journal article" date="2015" name="Stand. Genomic Sci.">
        <title>Complete genome sequence and description of Salinispira pacifica gen. nov., sp. nov., a novel spirochaete isolated form a hypersaline microbial mat.</title>
        <authorList>
            <person name="Ben Hania W."/>
            <person name="Joseph M."/>
            <person name="Schumann P."/>
            <person name="Bunk B."/>
            <person name="Fiebig A."/>
            <person name="Sproer C."/>
            <person name="Klenk H.P."/>
            <person name="Fardeau M.L."/>
            <person name="Spring S."/>
        </authorList>
    </citation>
    <scope>NUCLEOTIDE SEQUENCE [LARGE SCALE GENOMIC DNA]</scope>
    <source>
        <strain evidence="3 4">L21-RPul-D2</strain>
    </source>
</reference>
<dbReference type="CDD" id="cd18032">
    <property type="entry name" value="DEXHc_RE_I_III_res"/>
    <property type="match status" value="1"/>
</dbReference>
<dbReference type="SMART" id="SM00490">
    <property type="entry name" value="HELICc"/>
    <property type="match status" value="1"/>
</dbReference>
<evidence type="ECO:0000259" key="1">
    <source>
        <dbReference type="PROSITE" id="PS51192"/>
    </source>
</evidence>
<dbReference type="SUPFAM" id="SSF56024">
    <property type="entry name" value="Phospholipase D/nuclease"/>
    <property type="match status" value="1"/>
</dbReference>
<dbReference type="InterPro" id="IPR014001">
    <property type="entry name" value="Helicase_ATP-bd"/>
</dbReference>
<keyword evidence="4" id="KW-1185">Reference proteome</keyword>
<dbReference type="AlphaFoldDB" id="V5WGJ1"/>
<dbReference type="Pfam" id="PF00271">
    <property type="entry name" value="Helicase_C"/>
    <property type="match status" value="1"/>
</dbReference>
<dbReference type="GO" id="GO:0005524">
    <property type="term" value="F:ATP binding"/>
    <property type="evidence" value="ECO:0007669"/>
    <property type="project" value="InterPro"/>
</dbReference>
<feature type="domain" description="Helicase C-terminal" evidence="2">
    <location>
        <begin position="591"/>
        <end position="745"/>
    </location>
</feature>
<feature type="domain" description="Helicase ATP-binding" evidence="1">
    <location>
        <begin position="370"/>
        <end position="530"/>
    </location>
</feature>
<dbReference type="REBASE" id="75951">
    <property type="entry name" value="SpaD2ORF1506P"/>
</dbReference>
<dbReference type="OrthoDB" id="9802848at2"/>
<evidence type="ECO:0000259" key="2">
    <source>
        <dbReference type="PROSITE" id="PS51194"/>
    </source>
</evidence>
<evidence type="ECO:0000313" key="4">
    <source>
        <dbReference type="Proteomes" id="UP000018680"/>
    </source>
</evidence>
<dbReference type="EMBL" id="CP006939">
    <property type="protein sequence ID" value="AHC14903.1"/>
    <property type="molecule type" value="Genomic_DNA"/>
</dbReference>
<dbReference type="InterPro" id="IPR001650">
    <property type="entry name" value="Helicase_C-like"/>
</dbReference>
<evidence type="ECO:0000313" key="3">
    <source>
        <dbReference type="EMBL" id="AHC14903.1"/>
    </source>
</evidence>
<dbReference type="eggNOG" id="COG3886">
    <property type="taxonomic scope" value="Bacteria"/>
</dbReference>
<dbReference type="eggNOG" id="COG1061">
    <property type="taxonomic scope" value="Bacteria"/>
</dbReference>
<dbReference type="PROSITE" id="PS51194">
    <property type="entry name" value="HELICASE_CTER"/>
    <property type="match status" value="1"/>
</dbReference>
<dbReference type="CDD" id="cd18799">
    <property type="entry name" value="SF2_C_EcoAI-like"/>
    <property type="match status" value="1"/>
</dbReference>
<proteinExistence type="predicted"/>
<protein>
    <recommendedName>
        <fullName evidence="5">Helicase</fullName>
    </recommendedName>
</protein>
<dbReference type="Proteomes" id="UP000018680">
    <property type="component" value="Chromosome"/>
</dbReference>
<dbReference type="InterPro" id="IPR052511">
    <property type="entry name" value="ATP-dep_Helicase"/>
</dbReference>
<dbReference type="GO" id="GO:0016887">
    <property type="term" value="F:ATP hydrolysis activity"/>
    <property type="evidence" value="ECO:0007669"/>
    <property type="project" value="TreeGrafter"/>
</dbReference>
<dbReference type="InterPro" id="IPR021835">
    <property type="entry name" value="DUF3427"/>
</dbReference>